<proteinExistence type="predicted"/>
<dbReference type="Proteomes" id="UP000183760">
    <property type="component" value="Unassembled WGS sequence"/>
</dbReference>
<evidence type="ECO:0000313" key="4">
    <source>
        <dbReference type="Proteomes" id="UP000321514"/>
    </source>
</evidence>
<reference evidence="2 3" key="1">
    <citation type="submission" date="2016-10" db="EMBL/GenBank/DDBJ databases">
        <authorList>
            <person name="Varghese N."/>
            <person name="Submissions S."/>
        </authorList>
    </citation>
    <scope>NUCLEOTIDE SEQUENCE [LARGE SCALE GENOMIC DNA]</scope>
    <source>
        <strain evidence="2 3">DSM 16525</strain>
    </source>
</reference>
<comment type="caution">
    <text evidence="1">The sequence shown here is derived from an EMBL/GenBank/DDBJ whole genome shotgun (WGS) entry which is preliminary data.</text>
</comment>
<dbReference type="Proteomes" id="UP000321514">
    <property type="component" value="Unassembled WGS sequence"/>
</dbReference>
<evidence type="ECO:0000313" key="2">
    <source>
        <dbReference type="EMBL" id="SEU35368.1"/>
    </source>
</evidence>
<organism evidence="1 4">
    <name type="scientific">Myxococcus fulvus</name>
    <dbReference type="NCBI Taxonomy" id="33"/>
    <lineage>
        <taxon>Bacteria</taxon>
        <taxon>Pseudomonadati</taxon>
        <taxon>Myxococcota</taxon>
        <taxon>Myxococcia</taxon>
        <taxon>Myxococcales</taxon>
        <taxon>Cystobacterineae</taxon>
        <taxon>Myxococcaceae</taxon>
        <taxon>Myxococcus</taxon>
    </lineage>
</organism>
<dbReference type="AlphaFoldDB" id="A0A511T826"/>
<dbReference type="EMBL" id="FOIB01000010">
    <property type="protein sequence ID" value="SEU35368.1"/>
    <property type="molecule type" value="Genomic_DNA"/>
</dbReference>
<dbReference type="EMBL" id="BJXR01000037">
    <property type="protein sequence ID" value="GEN10147.1"/>
    <property type="molecule type" value="Genomic_DNA"/>
</dbReference>
<dbReference type="RefSeq" id="WP_143097381.1">
    <property type="nucleotide sequence ID" value="NZ_BJXR01000037.1"/>
</dbReference>
<protein>
    <submittedName>
        <fullName evidence="1">Uncharacterized protein</fullName>
    </submittedName>
</protein>
<reference evidence="1 4" key="2">
    <citation type="submission" date="2019-07" db="EMBL/GenBank/DDBJ databases">
        <title>Whole genome shotgun sequence of Myxococcus fulvus NBRC 100333.</title>
        <authorList>
            <person name="Hosoyama A."/>
            <person name="Uohara A."/>
            <person name="Ohji S."/>
            <person name="Ichikawa N."/>
        </authorList>
    </citation>
    <scope>NUCLEOTIDE SEQUENCE [LARGE SCALE GENOMIC DNA]</scope>
    <source>
        <strain evidence="1 4">NBRC 100333</strain>
    </source>
</reference>
<keyword evidence="3" id="KW-1185">Reference proteome</keyword>
<sequence>MRPSLPRLGLSAALLLLLAPGCDRLQDDLVFVYGRLERRDGSAVTDGVVPYARTGHYEPRGETNLEYVMPEFIHYGEGVTDGYGDFFLEMRYGDVESANSPDPDLLQPFRFRAQWRDETGAGVFASFIFHDDVELPTLRIWDSQLAVSPGAEDAVVSFGALPPVPMPPLTGEYAMTSDENQNVIPNLPTTPEPALFVVDGGQPLFRVWAASSGWVANRFVLEDFAQPAVMLRAHSLGEFMFYPLGGKSSPLVFRVDWRTEEVPLPPAGLEPVSRGATCVPSPPRGACPWTDGKLTSVPLGLRPVNGLTLTLEEPRSLRHAVVRGAEGNFQGFVVEGSLDAEQWTQLGVLRNFAKDYVPPPLNRRGPRAYNEQTQWDSPFDGRFSWSQGPHFLEGPLEPMGPVRHVRLRPVGFNHAGEPQGVGELQALVELSVFE</sequence>
<dbReference type="OrthoDB" id="5492654at2"/>
<gene>
    <name evidence="1" type="ORF">MFU01_51840</name>
    <name evidence="2" type="ORF">SAMN05443572_110257</name>
</gene>
<evidence type="ECO:0000313" key="3">
    <source>
        <dbReference type="Proteomes" id="UP000183760"/>
    </source>
</evidence>
<accession>A0A511T826</accession>
<name>A0A511T826_MYXFU</name>
<evidence type="ECO:0000313" key="1">
    <source>
        <dbReference type="EMBL" id="GEN10147.1"/>
    </source>
</evidence>